<dbReference type="Pfam" id="PF01370">
    <property type="entry name" value="Epimerase"/>
    <property type="match status" value="1"/>
</dbReference>
<protein>
    <submittedName>
        <fullName evidence="3">Nucleoside-diphosphate-sugar epimerase</fullName>
    </submittedName>
</protein>
<dbReference type="STRING" id="745366.GA0070213_12237"/>
<comment type="similarity">
    <text evidence="1">Belongs to the NAD(P)-dependent epimerase/dehydratase family.</text>
</comment>
<gene>
    <name evidence="3" type="ORF">GA0070213_12237</name>
</gene>
<dbReference type="RefSeq" id="WP_091071645.1">
    <property type="nucleotide sequence ID" value="NZ_FMDM01000022.1"/>
</dbReference>
<organism evidence="3 4">
    <name type="scientific">Micromonospora humi</name>
    <dbReference type="NCBI Taxonomy" id="745366"/>
    <lineage>
        <taxon>Bacteria</taxon>
        <taxon>Bacillati</taxon>
        <taxon>Actinomycetota</taxon>
        <taxon>Actinomycetes</taxon>
        <taxon>Micromonosporales</taxon>
        <taxon>Micromonosporaceae</taxon>
        <taxon>Micromonospora</taxon>
    </lineage>
</organism>
<dbReference type="PANTHER" id="PTHR43000">
    <property type="entry name" value="DTDP-D-GLUCOSE 4,6-DEHYDRATASE-RELATED"/>
    <property type="match status" value="1"/>
</dbReference>
<dbReference type="InterPro" id="IPR036291">
    <property type="entry name" value="NAD(P)-bd_dom_sf"/>
</dbReference>
<dbReference type="EMBL" id="FMDM01000022">
    <property type="protein sequence ID" value="SCG78686.1"/>
    <property type="molecule type" value="Genomic_DNA"/>
</dbReference>
<dbReference type="SUPFAM" id="SSF51735">
    <property type="entry name" value="NAD(P)-binding Rossmann-fold domains"/>
    <property type="match status" value="1"/>
</dbReference>
<evidence type="ECO:0000259" key="2">
    <source>
        <dbReference type="Pfam" id="PF01370"/>
    </source>
</evidence>
<sequence>MRTLLIGASGFIGRQVRLVLEPLGQVICPPRGQFDLRCGTVDEVCELVRATRPTAVVNCAGATTGSSEHLLSVNAVATAKLIEGLVRSGVEARLVRLGSAAEYGPINHGSAADEGFPARPASPYGVSHLAATALVEQATRDGGLDGVVLRVFNPVGPGMPSGNLFGRVADQMRRHGTSGLLRTGPLTAYRDLVDVRDVAEAVRAAVCADRLRRCVVNVGSGRPVLMRDAVRQLIRIAGFTGTLVEDGEPPARSSATNWTCADIRLAKEHLGWSPRRDLTESLDGVWSAATAPDDAEPLPSLA</sequence>
<proteinExistence type="inferred from homology"/>
<evidence type="ECO:0000313" key="3">
    <source>
        <dbReference type="EMBL" id="SCG78686.1"/>
    </source>
</evidence>
<dbReference type="InterPro" id="IPR001509">
    <property type="entry name" value="Epimerase_deHydtase"/>
</dbReference>
<feature type="domain" description="NAD-dependent epimerase/dehydratase" evidence="2">
    <location>
        <begin position="4"/>
        <end position="219"/>
    </location>
</feature>
<dbReference type="Gene3D" id="3.40.50.720">
    <property type="entry name" value="NAD(P)-binding Rossmann-like Domain"/>
    <property type="match status" value="1"/>
</dbReference>
<dbReference type="OrthoDB" id="62093at2"/>
<dbReference type="Proteomes" id="UP000199360">
    <property type="component" value="Unassembled WGS sequence"/>
</dbReference>
<keyword evidence="4" id="KW-1185">Reference proteome</keyword>
<evidence type="ECO:0000313" key="4">
    <source>
        <dbReference type="Proteomes" id="UP000199360"/>
    </source>
</evidence>
<name>A0A1C5K8B4_9ACTN</name>
<accession>A0A1C5K8B4</accession>
<dbReference type="AlphaFoldDB" id="A0A1C5K8B4"/>
<evidence type="ECO:0000256" key="1">
    <source>
        <dbReference type="ARBA" id="ARBA00007637"/>
    </source>
</evidence>
<reference evidence="4" key="1">
    <citation type="submission" date="2016-06" db="EMBL/GenBank/DDBJ databases">
        <authorList>
            <person name="Varghese N."/>
            <person name="Submissions Spin"/>
        </authorList>
    </citation>
    <scope>NUCLEOTIDE SEQUENCE [LARGE SCALE GENOMIC DNA]</scope>
    <source>
        <strain evidence="4">DSM 45647</strain>
    </source>
</reference>